<dbReference type="GO" id="GO:0009103">
    <property type="term" value="P:lipopolysaccharide biosynthetic process"/>
    <property type="evidence" value="ECO:0007669"/>
    <property type="project" value="TreeGrafter"/>
</dbReference>
<evidence type="ECO:0000256" key="3">
    <source>
        <dbReference type="ARBA" id="ARBA00022679"/>
    </source>
</evidence>
<dbReference type="AlphaFoldDB" id="A0A1A3NIY5"/>
<keyword evidence="6 9" id="KW-0472">Membrane</keyword>
<feature type="transmembrane region" description="Helical" evidence="9">
    <location>
        <begin position="238"/>
        <end position="254"/>
    </location>
</feature>
<keyword evidence="3" id="KW-0808">Transferase</keyword>
<feature type="transmembrane region" description="Helical" evidence="9">
    <location>
        <begin position="275"/>
        <end position="295"/>
    </location>
</feature>
<accession>A0A1A3NIY5</accession>
<keyword evidence="4 9" id="KW-0812">Transmembrane</keyword>
<feature type="transmembrane region" description="Helical" evidence="9">
    <location>
        <begin position="58"/>
        <end position="78"/>
    </location>
</feature>
<dbReference type="GO" id="GO:0005886">
    <property type="term" value="C:plasma membrane"/>
    <property type="evidence" value="ECO:0007669"/>
    <property type="project" value="UniProtKB-SubCell"/>
</dbReference>
<dbReference type="OrthoDB" id="3404679at2"/>
<dbReference type="EMBL" id="LZLS01000191">
    <property type="protein sequence ID" value="OBK22118.1"/>
    <property type="molecule type" value="Genomic_DNA"/>
</dbReference>
<evidence type="ECO:0000256" key="1">
    <source>
        <dbReference type="ARBA" id="ARBA00004651"/>
    </source>
</evidence>
<dbReference type="PANTHER" id="PTHR23028:SF53">
    <property type="entry name" value="ACYL_TRANSF_3 DOMAIN-CONTAINING PROTEIN"/>
    <property type="match status" value="1"/>
</dbReference>
<feature type="transmembrane region" description="Helical" evidence="9">
    <location>
        <begin position="171"/>
        <end position="189"/>
    </location>
</feature>
<feature type="domain" description="Acyltransferase 3" evidence="10">
    <location>
        <begin position="32"/>
        <end position="386"/>
    </location>
</feature>
<dbReference type="InterPro" id="IPR043968">
    <property type="entry name" value="SGNH"/>
</dbReference>
<evidence type="ECO:0000256" key="5">
    <source>
        <dbReference type="ARBA" id="ARBA00022989"/>
    </source>
</evidence>
<evidence type="ECO:0008006" key="14">
    <source>
        <dbReference type="Google" id="ProtNLM"/>
    </source>
</evidence>
<feature type="region of interest" description="Disordered" evidence="8">
    <location>
        <begin position="443"/>
        <end position="463"/>
    </location>
</feature>
<evidence type="ECO:0000256" key="9">
    <source>
        <dbReference type="SAM" id="Phobius"/>
    </source>
</evidence>
<keyword evidence="7" id="KW-0012">Acyltransferase</keyword>
<sequence length="679" mass="74326">MRSAPKPRWVAPVRRVGRLAVWDRPERQRGIPALDGLRAVAVALVLVGHGGIPGVSGGFIGVDIFFVLSGFLITSLLLDELGRSGRIDLTGFWIRRARRLLPALLLMVLAVTAAREFLPYQSLSGLREDAIAAFLWVANWRFVAQKTDYFTQGAPSPLQHTWSLGVEEQYYFVWPVLLIGVTLLLAARARRYFGKITVGHVRLAAFLIACVGALASAAAAIVCTTDASRDRIYFGTDTRAQALLVGAAAAALLVRDWPSLNRGWCLIRSRWARRVARVLPVLGLAALAAITHYATGDVGEFRHGLLIVVAIAAVLVIAPVALEQRGAVARILAWRPLVWLGTISYGVYLWHWPIFLTLNGERTGWSGLGLFGVRCAATITVAAISYWAIEQPIRRWRPQRVPLLPLAAATVASAAAATILVVPVGTGLHEIGLPPGVSAVAAVSPSPPGAGQPAPAPRPRDPNQPFTVSVFGDSIGWTMMHFLPPTPGFKFIDHTVIGCSLVRGTPYRYIGQTLEQRAECDTWPGRWATQINQDRPDVALLVIGRWETVDRVNEGKWTHIGDPTFDEYLNFELHRALDIVGSTGVRVMVATVPYSRGGEKPDGRLYPEDQPDRVNQWNTMLRNAIGERKNVGIVDLNKKLCPDGVYTAKVDGIKVRSDGVHLTPEGVKWLLPWLEESVR</sequence>
<feature type="transmembrane region" description="Helical" evidence="9">
    <location>
        <begin position="99"/>
        <end position="118"/>
    </location>
</feature>
<reference evidence="12 13" key="1">
    <citation type="submission" date="2016-06" db="EMBL/GenBank/DDBJ databases">
        <authorList>
            <person name="Kjaerup R.B."/>
            <person name="Dalgaard T.S."/>
            <person name="Juul-Madsen H.R."/>
        </authorList>
    </citation>
    <scope>NUCLEOTIDE SEQUENCE [LARGE SCALE GENOMIC DNA]</scope>
    <source>
        <strain evidence="12 13">1165133.8</strain>
    </source>
</reference>
<evidence type="ECO:0000256" key="4">
    <source>
        <dbReference type="ARBA" id="ARBA00022692"/>
    </source>
</evidence>
<dbReference type="InterPro" id="IPR036514">
    <property type="entry name" value="SGNH_hydro_sf"/>
</dbReference>
<feature type="compositionally biased region" description="Pro residues" evidence="8">
    <location>
        <begin position="445"/>
        <end position="457"/>
    </location>
</feature>
<evidence type="ECO:0000256" key="8">
    <source>
        <dbReference type="SAM" id="MobiDB-lite"/>
    </source>
</evidence>
<dbReference type="Pfam" id="PF01757">
    <property type="entry name" value="Acyl_transf_3"/>
    <property type="match status" value="1"/>
</dbReference>
<feature type="transmembrane region" description="Helical" evidence="9">
    <location>
        <begin position="401"/>
        <end position="422"/>
    </location>
</feature>
<evidence type="ECO:0000256" key="7">
    <source>
        <dbReference type="ARBA" id="ARBA00023315"/>
    </source>
</evidence>
<dbReference type="Pfam" id="PF19040">
    <property type="entry name" value="SGNH"/>
    <property type="match status" value="1"/>
</dbReference>
<evidence type="ECO:0000259" key="11">
    <source>
        <dbReference type="Pfam" id="PF19040"/>
    </source>
</evidence>
<comment type="subcellular location">
    <subcellularLocation>
        <location evidence="1">Cell membrane</location>
        <topology evidence="1">Multi-pass membrane protein</topology>
    </subcellularLocation>
</comment>
<organism evidence="12 13">
    <name type="scientific">Mycobacterium asiaticum</name>
    <dbReference type="NCBI Taxonomy" id="1790"/>
    <lineage>
        <taxon>Bacteria</taxon>
        <taxon>Bacillati</taxon>
        <taxon>Actinomycetota</taxon>
        <taxon>Actinomycetes</taxon>
        <taxon>Mycobacteriales</taxon>
        <taxon>Mycobacteriaceae</taxon>
        <taxon>Mycobacterium</taxon>
    </lineage>
</organism>
<dbReference type="Proteomes" id="UP000093928">
    <property type="component" value="Unassembled WGS sequence"/>
</dbReference>
<feature type="transmembrane region" description="Helical" evidence="9">
    <location>
        <begin position="371"/>
        <end position="389"/>
    </location>
</feature>
<name>A0A1A3NIY5_MYCAS</name>
<evidence type="ECO:0000256" key="2">
    <source>
        <dbReference type="ARBA" id="ARBA00022475"/>
    </source>
</evidence>
<dbReference type="InterPro" id="IPR050879">
    <property type="entry name" value="Acyltransferase_3"/>
</dbReference>
<dbReference type="PANTHER" id="PTHR23028">
    <property type="entry name" value="ACETYLTRANSFERASE"/>
    <property type="match status" value="1"/>
</dbReference>
<evidence type="ECO:0000256" key="6">
    <source>
        <dbReference type="ARBA" id="ARBA00023136"/>
    </source>
</evidence>
<proteinExistence type="predicted"/>
<feature type="transmembrane region" description="Helical" evidence="9">
    <location>
        <begin position="301"/>
        <end position="320"/>
    </location>
</feature>
<evidence type="ECO:0000259" key="10">
    <source>
        <dbReference type="Pfam" id="PF01757"/>
    </source>
</evidence>
<keyword evidence="2" id="KW-1003">Cell membrane</keyword>
<keyword evidence="5 9" id="KW-1133">Transmembrane helix</keyword>
<dbReference type="SUPFAM" id="SSF52266">
    <property type="entry name" value="SGNH hydrolase"/>
    <property type="match status" value="1"/>
</dbReference>
<feature type="domain" description="SGNH" evidence="11">
    <location>
        <begin position="464"/>
        <end position="672"/>
    </location>
</feature>
<dbReference type="Gene3D" id="3.40.50.1110">
    <property type="entry name" value="SGNH hydrolase"/>
    <property type="match status" value="1"/>
</dbReference>
<dbReference type="RefSeq" id="WP_065146063.1">
    <property type="nucleotide sequence ID" value="NZ_LZLS01000191.1"/>
</dbReference>
<comment type="caution">
    <text evidence="12">The sequence shown here is derived from an EMBL/GenBank/DDBJ whole genome shotgun (WGS) entry which is preliminary data.</text>
</comment>
<gene>
    <name evidence="12" type="ORF">A5634_08075</name>
</gene>
<dbReference type="GO" id="GO:0016747">
    <property type="term" value="F:acyltransferase activity, transferring groups other than amino-acyl groups"/>
    <property type="evidence" value="ECO:0007669"/>
    <property type="project" value="InterPro"/>
</dbReference>
<feature type="transmembrane region" description="Helical" evidence="9">
    <location>
        <begin position="201"/>
        <end position="222"/>
    </location>
</feature>
<protein>
    <recommendedName>
        <fullName evidence="14">Acyltransferase</fullName>
    </recommendedName>
</protein>
<feature type="transmembrane region" description="Helical" evidence="9">
    <location>
        <begin position="332"/>
        <end position="351"/>
    </location>
</feature>
<feature type="transmembrane region" description="Helical" evidence="9">
    <location>
        <begin position="33"/>
        <end position="52"/>
    </location>
</feature>
<evidence type="ECO:0000313" key="12">
    <source>
        <dbReference type="EMBL" id="OBK22118.1"/>
    </source>
</evidence>
<evidence type="ECO:0000313" key="13">
    <source>
        <dbReference type="Proteomes" id="UP000093928"/>
    </source>
</evidence>
<dbReference type="InterPro" id="IPR002656">
    <property type="entry name" value="Acyl_transf_3_dom"/>
</dbReference>